<evidence type="ECO:0000256" key="9">
    <source>
        <dbReference type="ARBA" id="ARBA00023211"/>
    </source>
</evidence>
<dbReference type="InterPro" id="IPR001932">
    <property type="entry name" value="PPM-type_phosphatase-like_dom"/>
</dbReference>
<keyword evidence="8 10" id="KW-0904">Protein phosphatase</keyword>
<dbReference type="SUPFAM" id="SSF81606">
    <property type="entry name" value="PP2C-like"/>
    <property type="match status" value="1"/>
</dbReference>
<protein>
    <recommendedName>
        <fullName evidence="4">protein-serine/threonine phosphatase</fullName>
        <ecNumber evidence="4">3.1.3.16</ecNumber>
    </recommendedName>
</protein>
<dbReference type="FunFam" id="3.60.40.10:FF:000065">
    <property type="entry name" value="Protein phosphatase 2C 37"/>
    <property type="match status" value="1"/>
</dbReference>
<organism evidence="13 14">
    <name type="scientific">Salix koriyanagi</name>
    <dbReference type="NCBI Taxonomy" id="2511006"/>
    <lineage>
        <taxon>Eukaryota</taxon>
        <taxon>Viridiplantae</taxon>
        <taxon>Streptophyta</taxon>
        <taxon>Embryophyta</taxon>
        <taxon>Tracheophyta</taxon>
        <taxon>Spermatophyta</taxon>
        <taxon>Magnoliopsida</taxon>
        <taxon>eudicotyledons</taxon>
        <taxon>Gunneridae</taxon>
        <taxon>Pentapetalae</taxon>
        <taxon>rosids</taxon>
        <taxon>fabids</taxon>
        <taxon>Malpighiales</taxon>
        <taxon>Salicaceae</taxon>
        <taxon>Saliceae</taxon>
        <taxon>Salix</taxon>
    </lineage>
</organism>
<evidence type="ECO:0000256" key="11">
    <source>
        <dbReference type="SAM" id="MobiDB-lite"/>
    </source>
</evidence>
<comment type="cofactor">
    <cofactor evidence="1">
        <name>Mn(2+)</name>
        <dbReference type="ChEBI" id="CHEBI:29035"/>
    </cofactor>
</comment>
<comment type="similarity">
    <text evidence="3 10">Belongs to the PP2C family.</text>
</comment>
<feature type="domain" description="PPM-type phosphatase" evidence="12">
    <location>
        <begin position="131"/>
        <end position="434"/>
    </location>
</feature>
<feature type="region of interest" description="Disordered" evidence="11">
    <location>
        <begin position="373"/>
        <end position="403"/>
    </location>
</feature>
<evidence type="ECO:0000256" key="8">
    <source>
        <dbReference type="ARBA" id="ARBA00022912"/>
    </source>
</evidence>
<dbReference type="EC" id="3.1.3.16" evidence="4"/>
<sequence>MADICCGIVRENEASSTPCEPTSRAARRRRMEIRRFKFVPGLASTETGADNMGANKKQKQLDRSASSPFSRHCQNEVENCRSDHRSIDEEKLLENGKSAELKISRQCSLNLTLSPSFLLTPSIDPPELFPKYGVASVCGRRRDMEDAVAIHPSFCRKDHGTTTGLHYFGVYDGHGCSHVAVNCKERLHELVREEVESAEEWKSAMERSFRRMDKEVIAWNQGMKIRASCRCEMQTPESDAVGSTAVVAVVTPDKIIVANCGDSRAILCRNGKPLPLSSDHKPDRPDELKRIQNAGGRVIYWDGPRILGVLAMSRAIGDNYLKPYVSCEPEVTTMDRTVEDDCLILASDGLWDVVSNETACGVARMCLRAKEHSPPPCPSRMVENDGVSGITTTTTTSGSGEVSEKACSDASMLLTKLALARHSTDNVSVVVVDLRKDT</sequence>
<keyword evidence="6 10" id="KW-0378">Hydrolase</keyword>
<dbReference type="PROSITE" id="PS51746">
    <property type="entry name" value="PPM_2"/>
    <property type="match status" value="1"/>
</dbReference>
<dbReference type="GO" id="GO:0009788">
    <property type="term" value="P:negative regulation of abscisic acid-activated signaling pathway"/>
    <property type="evidence" value="ECO:0007669"/>
    <property type="project" value="UniProtKB-ARBA"/>
</dbReference>
<dbReference type="InterPro" id="IPR000222">
    <property type="entry name" value="PP2C_BS"/>
</dbReference>
<proteinExistence type="inferred from homology"/>
<evidence type="ECO:0000313" key="13">
    <source>
        <dbReference type="EMBL" id="KAJ6715968.1"/>
    </source>
</evidence>
<gene>
    <name evidence="13" type="ORF">OIU74_008664</name>
</gene>
<keyword evidence="5" id="KW-0479">Metal-binding</keyword>
<comment type="cofactor">
    <cofactor evidence="2">
        <name>Mg(2+)</name>
        <dbReference type="ChEBI" id="CHEBI:18420"/>
    </cofactor>
</comment>
<dbReference type="InterPro" id="IPR015655">
    <property type="entry name" value="PP2C"/>
</dbReference>
<reference evidence="13" key="1">
    <citation type="submission" date="2022-11" db="EMBL/GenBank/DDBJ databases">
        <authorList>
            <person name="Hyden B.L."/>
            <person name="Feng K."/>
            <person name="Yates T."/>
            <person name="Jawdy S."/>
            <person name="Smart L.B."/>
            <person name="Muchero W."/>
        </authorList>
    </citation>
    <scope>NUCLEOTIDE SEQUENCE</scope>
    <source>
        <tissue evidence="13">Shoot tip</tissue>
    </source>
</reference>
<dbReference type="CDD" id="cd00143">
    <property type="entry name" value="PP2Cc"/>
    <property type="match status" value="1"/>
</dbReference>
<evidence type="ECO:0000259" key="12">
    <source>
        <dbReference type="PROSITE" id="PS51746"/>
    </source>
</evidence>
<evidence type="ECO:0000256" key="5">
    <source>
        <dbReference type="ARBA" id="ARBA00022723"/>
    </source>
</evidence>
<comment type="caution">
    <text evidence="13">The sequence shown here is derived from an EMBL/GenBank/DDBJ whole genome shotgun (WGS) entry which is preliminary data.</text>
</comment>
<dbReference type="SMART" id="SM00332">
    <property type="entry name" value="PP2Cc"/>
    <property type="match status" value="1"/>
</dbReference>
<keyword evidence="14" id="KW-1185">Reference proteome</keyword>
<dbReference type="EMBL" id="JAPFFM010000014">
    <property type="protein sequence ID" value="KAJ6715968.1"/>
    <property type="molecule type" value="Genomic_DNA"/>
</dbReference>
<feature type="compositionally biased region" description="Low complexity" evidence="11">
    <location>
        <begin position="386"/>
        <end position="401"/>
    </location>
</feature>
<dbReference type="GO" id="GO:0046872">
    <property type="term" value="F:metal ion binding"/>
    <property type="evidence" value="ECO:0007669"/>
    <property type="project" value="UniProtKB-KW"/>
</dbReference>
<dbReference type="Gene3D" id="3.60.40.10">
    <property type="entry name" value="PPM-type phosphatase domain"/>
    <property type="match status" value="1"/>
</dbReference>
<evidence type="ECO:0000256" key="3">
    <source>
        <dbReference type="ARBA" id="ARBA00006702"/>
    </source>
</evidence>
<dbReference type="Pfam" id="PF00481">
    <property type="entry name" value="PP2C"/>
    <property type="match status" value="1"/>
</dbReference>
<dbReference type="GO" id="GO:0004722">
    <property type="term" value="F:protein serine/threonine phosphatase activity"/>
    <property type="evidence" value="ECO:0007669"/>
    <property type="project" value="UniProtKB-EC"/>
</dbReference>
<evidence type="ECO:0000256" key="1">
    <source>
        <dbReference type="ARBA" id="ARBA00001936"/>
    </source>
</evidence>
<evidence type="ECO:0000256" key="2">
    <source>
        <dbReference type="ARBA" id="ARBA00001946"/>
    </source>
</evidence>
<keyword evidence="7" id="KW-0460">Magnesium</keyword>
<accession>A0A9Q0TQW1</accession>
<keyword evidence="9" id="KW-0464">Manganese</keyword>
<dbReference type="Proteomes" id="UP001151752">
    <property type="component" value="Chromosome 9"/>
</dbReference>
<dbReference type="AlphaFoldDB" id="A0A9Q0TQW1"/>
<evidence type="ECO:0000256" key="4">
    <source>
        <dbReference type="ARBA" id="ARBA00013081"/>
    </source>
</evidence>
<dbReference type="PANTHER" id="PTHR47992">
    <property type="entry name" value="PROTEIN PHOSPHATASE"/>
    <property type="match status" value="1"/>
</dbReference>
<name>A0A9Q0TQW1_9ROSI</name>
<evidence type="ECO:0000313" key="14">
    <source>
        <dbReference type="Proteomes" id="UP001151752"/>
    </source>
</evidence>
<dbReference type="PROSITE" id="PS01032">
    <property type="entry name" value="PPM_1"/>
    <property type="match status" value="1"/>
</dbReference>
<evidence type="ECO:0000256" key="10">
    <source>
        <dbReference type="RuleBase" id="RU003465"/>
    </source>
</evidence>
<dbReference type="InterPro" id="IPR036457">
    <property type="entry name" value="PPM-type-like_dom_sf"/>
</dbReference>
<reference evidence="13" key="2">
    <citation type="journal article" date="2023" name="Int. J. Mol. Sci.">
        <title>De Novo Assembly and Annotation of 11 Diverse Shrub Willow (Salix) Genomes Reveals Novel Gene Organization in Sex-Linked Regions.</title>
        <authorList>
            <person name="Hyden B."/>
            <person name="Feng K."/>
            <person name="Yates T.B."/>
            <person name="Jawdy S."/>
            <person name="Cereghino C."/>
            <person name="Smart L.B."/>
            <person name="Muchero W."/>
        </authorList>
    </citation>
    <scope>NUCLEOTIDE SEQUENCE</scope>
    <source>
        <tissue evidence="13">Shoot tip</tissue>
    </source>
</reference>
<evidence type="ECO:0000256" key="7">
    <source>
        <dbReference type="ARBA" id="ARBA00022842"/>
    </source>
</evidence>
<evidence type="ECO:0000256" key="6">
    <source>
        <dbReference type="ARBA" id="ARBA00022801"/>
    </source>
</evidence>
<feature type="region of interest" description="Disordered" evidence="11">
    <location>
        <begin position="44"/>
        <end position="68"/>
    </location>
</feature>